<accession>A0A0C2IYG0</accession>
<protein>
    <submittedName>
        <fullName evidence="1">Uncharacterized protein</fullName>
    </submittedName>
</protein>
<comment type="caution">
    <text evidence="1">The sequence shown here is derived from an EMBL/GenBank/DDBJ whole genome shotgun (WGS) entry which is preliminary data.</text>
</comment>
<proteinExistence type="predicted"/>
<sequence length="219" mass="25458">MDSSLISHFFERKIIIDKERIHKLNPIEKYFSTFENSIRRNETSTRQQLKDIALEILEMDRECNMRGYFRHENVNGNRISTRTLLKPINNHKNYITHLLDQSSENGTISSTLSDDYSPNTSRDQDVISYLLQNSHLLRPQFIVDYCVSRSDAHRDGDSRPSPRIRGLASLLVTDDCEDLAESIIDCILYDLKQRIPDFIPGVLDVANNKTDKIRILIKF</sequence>
<organism evidence="1 2">
    <name type="scientific">Thelohanellus kitauei</name>
    <name type="common">Myxosporean</name>
    <dbReference type="NCBI Taxonomy" id="669202"/>
    <lineage>
        <taxon>Eukaryota</taxon>
        <taxon>Metazoa</taxon>
        <taxon>Cnidaria</taxon>
        <taxon>Myxozoa</taxon>
        <taxon>Myxosporea</taxon>
        <taxon>Bivalvulida</taxon>
        <taxon>Platysporina</taxon>
        <taxon>Myxobolidae</taxon>
        <taxon>Thelohanellus</taxon>
    </lineage>
</organism>
<dbReference type="EMBL" id="JWZT01005187">
    <property type="protein sequence ID" value="KII61882.1"/>
    <property type="molecule type" value="Genomic_DNA"/>
</dbReference>
<evidence type="ECO:0000313" key="1">
    <source>
        <dbReference type="EMBL" id="KII61882.1"/>
    </source>
</evidence>
<gene>
    <name evidence="1" type="ORF">RF11_14158</name>
</gene>
<dbReference type="Proteomes" id="UP000031668">
    <property type="component" value="Unassembled WGS sequence"/>
</dbReference>
<keyword evidence="2" id="KW-1185">Reference proteome</keyword>
<evidence type="ECO:0000313" key="2">
    <source>
        <dbReference type="Proteomes" id="UP000031668"/>
    </source>
</evidence>
<dbReference type="AlphaFoldDB" id="A0A0C2IYG0"/>
<reference evidence="1 2" key="1">
    <citation type="journal article" date="2014" name="Genome Biol. Evol.">
        <title>The genome of the myxosporean Thelohanellus kitauei shows adaptations to nutrient acquisition within its fish host.</title>
        <authorList>
            <person name="Yang Y."/>
            <person name="Xiong J."/>
            <person name="Zhou Z."/>
            <person name="Huo F."/>
            <person name="Miao W."/>
            <person name="Ran C."/>
            <person name="Liu Y."/>
            <person name="Zhang J."/>
            <person name="Feng J."/>
            <person name="Wang M."/>
            <person name="Wang M."/>
            <person name="Wang L."/>
            <person name="Yao B."/>
        </authorList>
    </citation>
    <scope>NUCLEOTIDE SEQUENCE [LARGE SCALE GENOMIC DNA]</scope>
    <source>
        <strain evidence="1">Wuqing</strain>
    </source>
</reference>
<name>A0A0C2IYG0_THEKT</name>